<evidence type="ECO:0000256" key="2">
    <source>
        <dbReference type="SAM" id="Phobius"/>
    </source>
</evidence>
<evidence type="ECO:0000313" key="6">
    <source>
        <dbReference type="Proteomes" id="UP000509241"/>
    </source>
</evidence>
<organism evidence="5 6">
    <name type="scientific">Natrinema halophilum</name>
    <dbReference type="NCBI Taxonomy" id="1699371"/>
    <lineage>
        <taxon>Archaea</taxon>
        <taxon>Methanobacteriati</taxon>
        <taxon>Methanobacteriota</taxon>
        <taxon>Stenosarchaea group</taxon>
        <taxon>Halobacteria</taxon>
        <taxon>Halobacteriales</taxon>
        <taxon>Natrialbaceae</taxon>
        <taxon>Natrinema</taxon>
    </lineage>
</organism>
<name>A0A7D5KBY5_9EURY</name>
<feature type="transmembrane region" description="Helical" evidence="2">
    <location>
        <begin position="268"/>
        <end position="289"/>
    </location>
</feature>
<feature type="domain" description="DUF7345" evidence="4">
    <location>
        <begin position="74"/>
        <end position="201"/>
    </location>
</feature>
<accession>A0A7D5KBY5</accession>
<keyword evidence="2" id="KW-0812">Transmembrane</keyword>
<dbReference type="AlphaFoldDB" id="A0A7D5KBY5"/>
<feature type="compositionally biased region" description="Basic and acidic residues" evidence="1">
    <location>
        <begin position="325"/>
        <end position="343"/>
    </location>
</feature>
<dbReference type="GeneID" id="56032566"/>
<evidence type="ECO:0000313" key="5">
    <source>
        <dbReference type="EMBL" id="QLG48196.1"/>
    </source>
</evidence>
<dbReference type="InterPro" id="IPR036390">
    <property type="entry name" value="WH_DNA-bd_sf"/>
</dbReference>
<feature type="domain" description="DUF7343" evidence="3">
    <location>
        <begin position="351"/>
        <end position="411"/>
    </location>
</feature>
<feature type="compositionally biased region" description="Basic and acidic residues" evidence="1">
    <location>
        <begin position="240"/>
        <end position="249"/>
    </location>
</feature>
<proteinExistence type="predicted"/>
<evidence type="ECO:0000259" key="4">
    <source>
        <dbReference type="Pfam" id="PF24036"/>
    </source>
</evidence>
<evidence type="ECO:0000256" key="1">
    <source>
        <dbReference type="SAM" id="MobiDB-lite"/>
    </source>
</evidence>
<dbReference type="Pfam" id="PF24034">
    <property type="entry name" value="DUF7343"/>
    <property type="match status" value="1"/>
</dbReference>
<keyword evidence="2" id="KW-1133">Transmembrane helix</keyword>
<protein>
    <recommendedName>
        <fullName evidence="7">HTH iclR-type domain-containing protein</fullName>
    </recommendedName>
</protein>
<dbReference type="OrthoDB" id="27885at2157"/>
<dbReference type="KEGG" id="haly:HYG82_04705"/>
<evidence type="ECO:0008006" key="7">
    <source>
        <dbReference type="Google" id="ProtNLM"/>
    </source>
</evidence>
<feature type="region of interest" description="Disordered" evidence="1">
    <location>
        <begin position="240"/>
        <end position="260"/>
    </location>
</feature>
<gene>
    <name evidence="5" type="ORF">HYG82_04705</name>
</gene>
<dbReference type="Proteomes" id="UP000509241">
    <property type="component" value="Chromosome"/>
</dbReference>
<feature type="compositionally biased region" description="Low complexity" evidence="1">
    <location>
        <begin position="309"/>
        <end position="324"/>
    </location>
</feature>
<feature type="region of interest" description="Disordered" evidence="1">
    <location>
        <begin position="37"/>
        <end position="58"/>
    </location>
</feature>
<sequence length="425" mass="45713">MNRPVSVGLVVLAILASVVGASGSVVLATTGSAVQSTADTTADGGNPTAVATTPEPNKFVSQDTQNFDTTTFEIVVHENGSATWTFRHEQRFSNDENATAARKNFESFADEFEANETGLYDRFQNQSRLLTETGAQETGREMKATNFRRSARVEEQFTATGVVEMSFLWTNFAKTESGQVHAGDAFQDIYLASDQSIVIEAGGDLSFHSVEPDGKYAGNSLENADSVRWSGEREFVDGRPRAIFDHPDGSDIGTGGSDLSSPNRGDGFIRYVVGGLVVIGAAIAVAVWYRRYGPGSVRSAEKTADRSPGATSASAAGGASSGAAKDTEQNRHAPGESDDRRESTPFSEEELLTDEDRVVKLIQENGGRMKQVNIVDETGWSKSKVSMLLSDMEDDGTISKLRVGRENIISLEGFEPEATKSPFDE</sequence>
<dbReference type="Pfam" id="PF24036">
    <property type="entry name" value="DUF7345"/>
    <property type="match status" value="1"/>
</dbReference>
<dbReference type="InterPro" id="IPR055767">
    <property type="entry name" value="DUF7343"/>
</dbReference>
<dbReference type="EMBL" id="CP058601">
    <property type="protein sequence ID" value="QLG48196.1"/>
    <property type="molecule type" value="Genomic_DNA"/>
</dbReference>
<dbReference type="SUPFAM" id="SSF46785">
    <property type="entry name" value="Winged helix' DNA-binding domain"/>
    <property type="match status" value="1"/>
</dbReference>
<dbReference type="RefSeq" id="WP_179259937.1">
    <property type="nucleotide sequence ID" value="NZ_CP058601.1"/>
</dbReference>
<reference evidence="5 6" key="1">
    <citation type="submission" date="2020-07" db="EMBL/GenBank/DDBJ databases">
        <authorList>
            <person name="Cui H."/>
        </authorList>
    </citation>
    <scope>NUCLEOTIDE SEQUENCE [LARGE SCALE GENOMIC DNA]</scope>
    <source>
        <strain evidence="5 6">YPL8</strain>
    </source>
</reference>
<evidence type="ECO:0000259" key="3">
    <source>
        <dbReference type="Pfam" id="PF24034"/>
    </source>
</evidence>
<dbReference type="InterPro" id="IPR055769">
    <property type="entry name" value="DUF7345"/>
</dbReference>
<keyword evidence="2" id="KW-0472">Membrane</keyword>
<feature type="compositionally biased region" description="Polar residues" evidence="1">
    <location>
        <begin position="49"/>
        <end position="58"/>
    </location>
</feature>
<keyword evidence="6" id="KW-1185">Reference proteome</keyword>
<feature type="region of interest" description="Disordered" evidence="1">
    <location>
        <begin position="297"/>
        <end position="352"/>
    </location>
</feature>